<name>Q6IGV3_DROME</name>
<evidence type="ECO:0000313" key="1">
    <source>
        <dbReference type="EMBL" id="DAA02361.1"/>
    </source>
</evidence>
<gene>
    <name evidence="1" type="ORF">HDC05064</name>
</gene>
<reference evidence="1" key="1">
    <citation type="journal article" date="2003" name="Genome Biol.">
        <title>An integrated gene annotation and transcriptional profiling approach towards the full gene content of the Drosophila genome.</title>
        <authorList>
            <person name="Hild M."/>
            <person name="Beckmann B."/>
            <person name="Haas S.A."/>
            <person name="Koch B."/>
            <person name="Solovyev V."/>
            <person name="Busold C."/>
            <person name="Fellenberg K."/>
            <person name="Boutros M."/>
            <person name="Vingron M."/>
            <person name="Sauer F."/>
            <person name="Hoheisel J.D."/>
            <person name="Paro R."/>
        </authorList>
    </citation>
    <scope>NUCLEOTIDE SEQUENCE</scope>
</reference>
<organism evidence="1">
    <name type="scientific">Drosophila melanogaster</name>
    <name type="common">Fruit fly</name>
    <dbReference type="NCBI Taxonomy" id="7227"/>
    <lineage>
        <taxon>Eukaryota</taxon>
        <taxon>Metazoa</taxon>
        <taxon>Ecdysozoa</taxon>
        <taxon>Arthropoda</taxon>
        <taxon>Hexapoda</taxon>
        <taxon>Insecta</taxon>
        <taxon>Pterygota</taxon>
        <taxon>Neoptera</taxon>
        <taxon>Endopterygota</taxon>
        <taxon>Diptera</taxon>
        <taxon>Brachycera</taxon>
        <taxon>Muscomorpha</taxon>
        <taxon>Ephydroidea</taxon>
        <taxon>Drosophilidae</taxon>
        <taxon>Drosophila</taxon>
        <taxon>Sophophora</taxon>
    </lineage>
</organism>
<proteinExistence type="predicted"/>
<protein>
    <submittedName>
        <fullName evidence="1">HDC05064</fullName>
    </submittedName>
</protein>
<sequence>MSMEHGASCVRRKCKSEMVATPDPASDVARVNLRSGALWPAVLQLQLQLHLRLEFKSETEPRSCTSSLAEAVASMEALLVTRDLVTW</sequence>
<dbReference type="AlphaFoldDB" id="Q6IGV3"/>
<dbReference type="EMBL" id="BK003663">
    <property type="protein sequence ID" value="DAA02361.1"/>
    <property type="molecule type" value="Genomic_DNA"/>
</dbReference>
<accession>Q6IGV3</accession>